<feature type="region of interest" description="Disordered" evidence="1">
    <location>
        <begin position="116"/>
        <end position="140"/>
    </location>
</feature>
<evidence type="ECO:0008006" key="4">
    <source>
        <dbReference type="Google" id="ProtNLM"/>
    </source>
</evidence>
<gene>
    <name evidence="2" type="ORF">C5O25_11315</name>
</gene>
<dbReference type="EMBL" id="PUBV01000034">
    <property type="protein sequence ID" value="PWB06121.1"/>
    <property type="molecule type" value="Genomic_DNA"/>
</dbReference>
<comment type="caution">
    <text evidence="2">The sequence shown here is derived from an EMBL/GenBank/DDBJ whole genome shotgun (WGS) entry which is preliminary data.</text>
</comment>
<dbReference type="Proteomes" id="UP000244925">
    <property type="component" value="Unassembled WGS sequence"/>
</dbReference>
<sequence length="254" mass="28240">MILSSMPCEVTLENELPFKCVFGIHPHFIDTKGRIVGEPLEESVKAFDCTILLATDAFSDWFCRNFTKEDANHIIDTLKEIDSPEKFDSFIDSLRDSDLKNDDVAVVLVDVQLTADESESSTNDGKCEPEPTTPEGNDIESKLSQADEFKAIIEDSDNLGEIAQTEEDVDMSNSHVEIEALEESAQVVLINNSEEPENAEFVDSEQAEQIVESNYDVEIDDCNGVEENSVDTGDNTNYEKSKIISIIKKCLGLN</sequence>
<dbReference type="AlphaFoldDB" id="A0A2V1IVN9"/>
<proteinExistence type="predicted"/>
<evidence type="ECO:0000313" key="2">
    <source>
        <dbReference type="EMBL" id="PWB06121.1"/>
    </source>
</evidence>
<organism evidence="2 3">
    <name type="scientific">Paramuribaculum intestinale</name>
    <dbReference type="NCBI Taxonomy" id="2094151"/>
    <lineage>
        <taxon>Bacteria</taxon>
        <taxon>Pseudomonadati</taxon>
        <taxon>Bacteroidota</taxon>
        <taxon>Bacteroidia</taxon>
        <taxon>Bacteroidales</taxon>
        <taxon>Muribaculaceae</taxon>
        <taxon>Paramuribaculum</taxon>
    </lineage>
</organism>
<evidence type="ECO:0000313" key="3">
    <source>
        <dbReference type="Proteomes" id="UP000244925"/>
    </source>
</evidence>
<accession>A0A2V1IVN9</accession>
<evidence type="ECO:0000256" key="1">
    <source>
        <dbReference type="SAM" id="MobiDB-lite"/>
    </source>
</evidence>
<protein>
    <recommendedName>
        <fullName evidence="4">PPM-type phosphatase domain-containing protein</fullName>
    </recommendedName>
</protein>
<keyword evidence="3" id="KW-1185">Reference proteome</keyword>
<reference evidence="3" key="1">
    <citation type="submission" date="2018-02" db="EMBL/GenBank/DDBJ databases">
        <authorList>
            <person name="Clavel T."/>
            <person name="Strowig T."/>
        </authorList>
    </citation>
    <scope>NUCLEOTIDE SEQUENCE [LARGE SCALE GENOMIC DNA]</scope>
    <source>
        <strain evidence="3">DSM 100764</strain>
    </source>
</reference>
<name>A0A2V1IVN9_9BACT</name>